<dbReference type="Pfam" id="PF13560">
    <property type="entry name" value="HTH_31"/>
    <property type="match status" value="1"/>
</dbReference>
<dbReference type="PROSITE" id="PS50943">
    <property type="entry name" value="HTH_CROC1"/>
    <property type="match status" value="1"/>
</dbReference>
<dbReference type="EMBL" id="JAPDOG010000011">
    <property type="protein sequence ID" value="MCW3782548.1"/>
    <property type="molecule type" value="Genomic_DNA"/>
</dbReference>
<name>A0ABT3J4E7_9RHOB</name>
<gene>
    <name evidence="3" type="ORF">OM960_13230</name>
</gene>
<reference evidence="3 4" key="1">
    <citation type="submission" date="2022-10" db="EMBL/GenBank/DDBJ databases">
        <title>Defluviimonas sp. CAU 1641 isolated from mud.</title>
        <authorList>
            <person name="Kim W."/>
        </authorList>
    </citation>
    <scope>NUCLEOTIDE SEQUENCE [LARGE SCALE GENOMIC DNA]</scope>
    <source>
        <strain evidence="3 4">CAU 1641</strain>
    </source>
</reference>
<evidence type="ECO:0000259" key="2">
    <source>
        <dbReference type="PROSITE" id="PS50943"/>
    </source>
</evidence>
<evidence type="ECO:0000313" key="3">
    <source>
        <dbReference type="EMBL" id="MCW3782548.1"/>
    </source>
</evidence>
<protein>
    <submittedName>
        <fullName evidence="3">Helix-turn-helix domain-containing protein</fullName>
    </submittedName>
</protein>
<comment type="caution">
    <text evidence="3">The sequence shown here is derived from an EMBL/GenBank/DDBJ whole genome shotgun (WGS) entry which is preliminary data.</text>
</comment>
<feature type="domain" description="HTH cro/C1-type" evidence="2">
    <location>
        <begin position="46"/>
        <end position="100"/>
    </location>
</feature>
<sequence>MTIPEAVTAYASAGQEYHVQSRGRPERKPEEAAKRILRRKRFGNRLRELRETAGLTLSRAAQLAGMSSPRKLSQYETTCYPPGDIVARLAPHYGVEERDLAAMVLSHSDPILYQGITGTPGYEPHPDEIADYLRNGSAVG</sequence>
<evidence type="ECO:0000313" key="4">
    <source>
        <dbReference type="Proteomes" id="UP001207582"/>
    </source>
</evidence>
<organism evidence="3 4">
    <name type="scientific">Defluviimonas salinarum</name>
    <dbReference type="NCBI Taxonomy" id="2992147"/>
    <lineage>
        <taxon>Bacteria</taxon>
        <taxon>Pseudomonadati</taxon>
        <taxon>Pseudomonadota</taxon>
        <taxon>Alphaproteobacteria</taxon>
        <taxon>Rhodobacterales</taxon>
        <taxon>Paracoccaceae</taxon>
        <taxon>Albidovulum</taxon>
    </lineage>
</organism>
<dbReference type="Gene3D" id="1.10.260.40">
    <property type="entry name" value="lambda repressor-like DNA-binding domains"/>
    <property type="match status" value="1"/>
</dbReference>
<dbReference type="SMART" id="SM00530">
    <property type="entry name" value="HTH_XRE"/>
    <property type="match status" value="1"/>
</dbReference>
<dbReference type="Proteomes" id="UP001207582">
    <property type="component" value="Unassembled WGS sequence"/>
</dbReference>
<evidence type="ECO:0000256" key="1">
    <source>
        <dbReference type="SAM" id="MobiDB-lite"/>
    </source>
</evidence>
<accession>A0ABT3J4E7</accession>
<feature type="region of interest" description="Disordered" evidence="1">
    <location>
        <begin position="14"/>
        <end position="33"/>
    </location>
</feature>
<dbReference type="InterPro" id="IPR001387">
    <property type="entry name" value="Cro/C1-type_HTH"/>
</dbReference>
<dbReference type="CDD" id="cd00093">
    <property type="entry name" value="HTH_XRE"/>
    <property type="match status" value="1"/>
</dbReference>
<keyword evidence="4" id="KW-1185">Reference proteome</keyword>
<dbReference type="SUPFAM" id="SSF47413">
    <property type="entry name" value="lambda repressor-like DNA-binding domains"/>
    <property type="match status" value="1"/>
</dbReference>
<dbReference type="RefSeq" id="WP_264772281.1">
    <property type="nucleotide sequence ID" value="NZ_JAPDOG010000011.1"/>
</dbReference>
<feature type="compositionally biased region" description="Basic and acidic residues" evidence="1">
    <location>
        <begin position="23"/>
        <end position="33"/>
    </location>
</feature>
<dbReference type="InterPro" id="IPR010982">
    <property type="entry name" value="Lambda_DNA-bd_dom_sf"/>
</dbReference>
<proteinExistence type="predicted"/>